<evidence type="ECO:0000313" key="2">
    <source>
        <dbReference type="EMBL" id="KIW53117.1"/>
    </source>
</evidence>
<keyword evidence="3" id="KW-1185">Reference proteome</keyword>
<feature type="compositionally biased region" description="Basic and acidic residues" evidence="1">
    <location>
        <begin position="73"/>
        <end position="82"/>
    </location>
</feature>
<protein>
    <submittedName>
        <fullName evidence="2">Uncharacterized protein</fullName>
    </submittedName>
</protein>
<dbReference type="RefSeq" id="XP_013313701.1">
    <property type="nucleotide sequence ID" value="XM_013458247.1"/>
</dbReference>
<dbReference type="EMBL" id="KN847321">
    <property type="protein sequence ID" value="KIW53117.1"/>
    <property type="molecule type" value="Genomic_DNA"/>
</dbReference>
<feature type="region of interest" description="Disordered" evidence="1">
    <location>
        <begin position="73"/>
        <end position="126"/>
    </location>
</feature>
<sequence length="154" mass="17896">MADSLPADFPLQTFHRQESTSIEHMILTRRPPEGNLDLSPENKRRESGAKPTRSYVSHRRHRWPSELYFDALKKETKGERDNGQPSRTVWIKRLGDLCQQQPEQKRADETNDRNKKRDLAGMGKGAKHLCEGFPFKGESRCAWEVDINIKRSHD</sequence>
<dbReference type="Proteomes" id="UP000054342">
    <property type="component" value="Unassembled WGS sequence"/>
</dbReference>
<dbReference type="GeneID" id="25330621"/>
<dbReference type="AlphaFoldDB" id="A0A0D2CSW9"/>
<proteinExistence type="predicted"/>
<feature type="region of interest" description="Disordered" evidence="1">
    <location>
        <begin position="1"/>
        <end position="58"/>
    </location>
</feature>
<reference evidence="2 3" key="1">
    <citation type="submission" date="2015-01" db="EMBL/GenBank/DDBJ databases">
        <title>The Genome Sequence of Exophiala xenobiotica CBS118157.</title>
        <authorList>
            <consortium name="The Broad Institute Genomics Platform"/>
            <person name="Cuomo C."/>
            <person name="de Hoog S."/>
            <person name="Gorbushina A."/>
            <person name="Stielow B."/>
            <person name="Teixiera M."/>
            <person name="Abouelleil A."/>
            <person name="Chapman S.B."/>
            <person name="Priest M."/>
            <person name="Young S.K."/>
            <person name="Wortman J."/>
            <person name="Nusbaum C."/>
            <person name="Birren B."/>
        </authorList>
    </citation>
    <scope>NUCLEOTIDE SEQUENCE [LARGE SCALE GENOMIC DNA]</scope>
    <source>
        <strain evidence="2 3">CBS 118157</strain>
    </source>
</reference>
<accession>A0A0D2CSW9</accession>
<feature type="compositionally biased region" description="Basic and acidic residues" evidence="1">
    <location>
        <begin position="103"/>
        <end position="119"/>
    </location>
</feature>
<name>A0A0D2CSW9_9EURO</name>
<gene>
    <name evidence="2" type="ORF">PV05_08713</name>
</gene>
<evidence type="ECO:0000313" key="3">
    <source>
        <dbReference type="Proteomes" id="UP000054342"/>
    </source>
</evidence>
<evidence type="ECO:0000256" key="1">
    <source>
        <dbReference type="SAM" id="MobiDB-lite"/>
    </source>
</evidence>
<organism evidence="2 3">
    <name type="scientific">Exophiala xenobiotica</name>
    <dbReference type="NCBI Taxonomy" id="348802"/>
    <lineage>
        <taxon>Eukaryota</taxon>
        <taxon>Fungi</taxon>
        <taxon>Dikarya</taxon>
        <taxon>Ascomycota</taxon>
        <taxon>Pezizomycotina</taxon>
        <taxon>Eurotiomycetes</taxon>
        <taxon>Chaetothyriomycetidae</taxon>
        <taxon>Chaetothyriales</taxon>
        <taxon>Herpotrichiellaceae</taxon>
        <taxon>Exophiala</taxon>
    </lineage>
</organism>
<dbReference type="HOGENOM" id="CLU_1704260_0_0_1"/>